<dbReference type="PANTHER" id="PTHR42872">
    <property type="entry name" value="PROTEIN-GLUTAMATE METHYLESTERASE/PROTEIN-GLUTAMINE GLUTAMINASE"/>
    <property type="match status" value="1"/>
</dbReference>
<dbReference type="Pfam" id="PF01339">
    <property type="entry name" value="CheB_methylest"/>
    <property type="match status" value="1"/>
</dbReference>
<keyword evidence="12" id="KW-1185">Reference proteome</keyword>
<dbReference type="SUPFAM" id="SSF52738">
    <property type="entry name" value="Methylesterase CheB, C-terminal domain"/>
    <property type="match status" value="1"/>
</dbReference>
<comment type="caution">
    <text evidence="11">The sequence shown here is derived from an EMBL/GenBank/DDBJ whole genome shotgun (WGS) entry which is preliminary data.</text>
</comment>
<dbReference type="EC" id="3.1.1.61" evidence="6"/>
<dbReference type="SUPFAM" id="SSF52172">
    <property type="entry name" value="CheY-like"/>
    <property type="match status" value="1"/>
</dbReference>
<proteinExistence type="inferred from homology"/>
<dbReference type="PROSITE" id="PS50110">
    <property type="entry name" value="RESPONSE_REGULATORY"/>
    <property type="match status" value="1"/>
</dbReference>
<dbReference type="Proteomes" id="UP001276854">
    <property type="component" value="Unassembled WGS sequence"/>
</dbReference>
<dbReference type="HAMAP" id="MF_00099">
    <property type="entry name" value="CheB_chemtxs"/>
    <property type="match status" value="1"/>
</dbReference>
<dbReference type="SMART" id="SM00448">
    <property type="entry name" value="REC"/>
    <property type="match status" value="1"/>
</dbReference>
<feature type="domain" description="CheB-type methylesterase" evidence="10">
    <location>
        <begin position="156"/>
        <end position="348"/>
    </location>
</feature>
<comment type="catalytic activity">
    <reaction evidence="5 6">
        <text>[protein]-L-glutamate 5-O-methyl ester + H2O = L-glutamyl-[protein] + methanol + H(+)</text>
        <dbReference type="Rhea" id="RHEA:23236"/>
        <dbReference type="Rhea" id="RHEA-COMP:10208"/>
        <dbReference type="Rhea" id="RHEA-COMP:10311"/>
        <dbReference type="ChEBI" id="CHEBI:15377"/>
        <dbReference type="ChEBI" id="CHEBI:15378"/>
        <dbReference type="ChEBI" id="CHEBI:17790"/>
        <dbReference type="ChEBI" id="CHEBI:29973"/>
        <dbReference type="ChEBI" id="CHEBI:82795"/>
        <dbReference type="EC" id="3.1.1.61"/>
    </reaction>
</comment>
<reference evidence="11 12" key="1">
    <citation type="submission" date="2023-10" db="EMBL/GenBank/DDBJ databases">
        <title>A novel Glycoside Hydrolase 43-Like Enzyme from Clostrdium boliviensis is an Endo-xylanase, and a Candidate for Xylooligosaccharides Production from Different Xylan Substrates.</title>
        <authorList>
            <person name="Alvarez M.T."/>
            <person name="Rocabado-Villegas L.R."/>
            <person name="Salas-Veizaga D.M."/>
            <person name="Linares-Pasten J.A."/>
            <person name="Gudmundsdottir E.E."/>
            <person name="Hreggvidsson G.O."/>
            <person name="Adlercreutz P."/>
            <person name="Nordberg Karlsson E."/>
        </authorList>
    </citation>
    <scope>NUCLEOTIDE SEQUENCE [LARGE SCALE GENOMIC DNA]</scope>
    <source>
        <strain evidence="11 12">E-1</strain>
    </source>
</reference>
<name>A0ABU4GKG7_9CLOT</name>
<dbReference type="EMBL" id="JAWONS010000179">
    <property type="protein sequence ID" value="MDW2798106.1"/>
    <property type="molecule type" value="Genomic_DNA"/>
</dbReference>
<keyword evidence="6 8" id="KW-0597">Phosphoprotein</keyword>
<dbReference type="CDD" id="cd17541">
    <property type="entry name" value="REC_CheB-like"/>
    <property type="match status" value="1"/>
</dbReference>
<evidence type="ECO:0000313" key="11">
    <source>
        <dbReference type="EMBL" id="MDW2798106.1"/>
    </source>
</evidence>
<evidence type="ECO:0000256" key="2">
    <source>
        <dbReference type="ARBA" id="ARBA00022500"/>
    </source>
</evidence>
<dbReference type="RefSeq" id="WP_318064345.1">
    <property type="nucleotide sequence ID" value="NZ_JAWONS010000179.1"/>
</dbReference>
<accession>A0ABU4GKG7</accession>
<feature type="modified residue" description="4-aspartylphosphate" evidence="6 8">
    <location>
        <position position="57"/>
    </location>
</feature>
<comment type="PTM">
    <text evidence="6">Phosphorylated by CheA. Phosphorylation of the N-terminal regulatory domain activates the methylesterase activity.</text>
</comment>
<dbReference type="PIRSF" id="PIRSF000876">
    <property type="entry name" value="RR_chemtxs_CheB"/>
    <property type="match status" value="1"/>
</dbReference>
<organism evidence="11 12">
    <name type="scientific">Clostridium boliviensis</name>
    <dbReference type="NCBI Taxonomy" id="318465"/>
    <lineage>
        <taxon>Bacteria</taxon>
        <taxon>Bacillati</taxon>
        <taxon>Bacillota</taxon>
        <taxon>Clostridia</taxon>
        <taxon>Eubacteriales</taxon>
        <taxon>Clostridiaceae</taxon>
        <taxon>Clostridium</taxon>
    </lineage>
</organism>
<dbReference type="InterPro" id="IPR011006">
    <property type="entry name" value="CheY-like_superfamily"/>
</dbReference>
<comment type="catalytic activity">
    <reaction evidence="6">
        <text>L-glutaminyl-[protein] + H2O = L-glutamyl-[protein] + NH4(+)</text>
        <dbReference type="Rhea" id="RHEA:16441"/>
        <dbReference type="Rhea" id="RHEA-COMP:10207"/>
        <dbReference type="Rhea" id="RHEA-COMP:10208"/>
        <dbReference type="ChEBI" id="CHEBI:15377"/>
        <dbReference type="ChEBI" id="CHEBI:28938"/>
        <dbReference type="ChEBI" id="CHEBI:29973"/>
        <dbReference type="ChEBI" id="CHEBI:30011"/>
        <dbReference type="EC" id="3.5.1.44"/>
    </reaction>
</comment>
<dbReference type="InterPro" id="IPR008248">
    <property type="entry name" value="CheB-like"/>
</dbReference>
<evidence type="ECO:0000256" key="1">
    <source>
        <dbReference type="ARBA" id="ARBA00022490"/>
    </source>
</evidence>
<evidence type="ECO:0000256" key="4">
    <source>
        <dbReference type="ARBA" id="ARBA00024867"/>
    </source>
</evidence>
<keyword evidence="1 6" id="KW-0963">Cytoplasm</keyword>
<feature type="active site" evidence="6 7">
    <location>
        <position position="194"/>
    </location>
</feature>
<dbReference type="PROSITE" id="PS50122">
    <property type="entry name" value="CHEB"/>
    <property type="match status" value="1"/>
</dbReference>
<feature type="domain" description="Response regulatory" evidence="9">
    <location>
        <begin position="6"/>
        <end position="119"/>
    </location>
</feature>
<dbReference type="Gene3D" id="3.40.50.180">
    <property type="entry name" value="Methylesterase CheB, C-terminal domain"/>
    <property type="match status" value="1"/>
</dbReference>
<comment type="function">
    <text evidence="6">Involved in chemotaxis. Part of a chemotaxis signal transduction system that modulates chemotaxis in response to various stimuli. Catalyzes the demethylation of specific methylglutamate residues introduced into the chemoreceptors (methyl-accepting chemotaxis proteins or MCP) by CheR. Also mediates the irreversible deamidation of specific glutamine residues to glutamic acid.</text>
</comment>
<feature type="active site" evidence="6 7">
    <location>
        <position position="290"/>
    </location>
</feature>
<dbReference type="EC" id="3.5.1.44" evidence="6"/>
<dbReference type="NCBIfam" id="NF001965">
    <property type="entry name" value="PRK00742.1"/>
    <property type="match status" value="1"/>
</dbReference>
<dbReference type="InterPro" id="IPR035909">
    <property type="entry name" value="CheB_C"/>
</dbReference>
<comment type="function">
    <text evidence="4">May play the central regulatory role in sporulation. It may be an element of the effector pathway responsible for the activation of sporulation genes in response to nutritional stress. Spo0A may act in concert with spo0H (a sigma factor) to control the expression of some genes that are critical to the sporulation process.</text>
</comment>
<comment type="similarity">
    <text evidence="6">Belongs to the CheB family.</text>
</comment>
<dbReference type="InterPro" id="IPR000673">
    <property type="entry name" value="Sig_transdc_resp-reg_Me-estase"/>
</dbReference>
<keyword evidence="2 6" id="KW-0145">Chemotaxis</keyword>
<sequence length="349" mass="37552">MNEKIKVFIVDDSMLFRKVLIDNLSQNSNIEVVGYAIDAFDAERKIPSVKPDVVTVDVEMPRVSGIEFVKKLLPIYPVPVILVSSLNLNVFEALSAGAVDFVRKPDMSMSITANTFLNTLMSKIFIASRAKIKVPAKVIPQTAPVAALGGNRTFGLNAYNTVIAIGASTGGTEATLQVLKDLPADTPGIVVTQHMPEGFTKMYADRLNRLCHMRVKEAQSGDAIERGQVLIAPGDYQMKVVRMGSRYSVNCYSGEKVSGHRPSVDVLFQSVADSAGASSVGIIMTGMGRDGADGLLSMKKKGAFTIGQDAESCVVYGMPMVAFNIGAVKTQVSCPNISNVLLNYLYSLK</sequence>
<gene>
    <name evidence="6" type="primary">cheB</name>
    <name evidence="11" type="ORF">RZO55_11015</name>
</gene>
<dbReference type="Gene3D" id="3.40.50.2300">
    <property type="match status" value="1"/>
</dbReference>
<evidence type="ECO:0000256" key="3">
    <source>
        <dbReference type="ARBA" id="ARBA00022801"/>
    </source>
</evidence>
<evidence type="ECO:0000256" key="6">
    <source>
        <dbReference type="HAMAP-Rule" id="MF_00099"/>
    </source>
</evidence>
<dbReference type="PANTHER" id="PTHR42872:SF6">
    <property type="entry name" value="PROTEIN-GLUTAMATE METHYLESTERASE_PROTEIN-GLUTAMINE GLUTAMINASE"/>
    <property type="match status" value="1"/>
</dbReference>
<comment type="domain">
    <text evidence="6">Contains a C-terminal catalytic domain, and an N-terminal region which modulates catalytic activity.</text>
</comment>
<feature type="active site" evidence="6 7">
    <location>
        <position position="168"/>
    </location>
</feature>
<evidence type="ECO:0000256" key="5">
    <source>
        <dbReference type="ARBA" id="ARBA00048267"/>
    </source>
</evidence>
<dbReference type="CDD" id="cd16432">
    <property type="entry name" value="CheB_Rec"/>
    <property type="match status" value="1"/>
</dbReference>
<evidence type="ECO:0000313" key="12">
    <source>
        <dbReference type="Proteomes" id="UP001276854"/>
    </source>
</evidence>
<evidence type="ECO:0000259" key="9">
    <source>
        <dbReference type="PROSITE" id="PS50110"/>
    </source>
</evidence>
<evidence type="ECO:0000256" key="7">
    <source>
        <dbReference type="PROSITE-ProRule" id="PRU00050"/>
    </source>
</evidence>
<dbReference type="GO" id="GO:0008984">
    <property type="term" value="F:protein-glutamate methylesterase activity"/>
    <property type="evidence" value="ECO:0007669"/>
    <property type="project" value="UniProtKB-EC"/>
</dbReference>
<protein>
    <recommendedName>
        <fullName evidence="6">Protein-glutamate methylesterase/protein-glutamine glutaminase</fullName>
        <ecNumber evidence="6">3.1.1.61</ecNumber>
        <ecNumber evidence="6">3.5.1.44</ecNumber>
    </recommendedName>
</protein>
<keyword evidence="3 6" id="KW-0378">Hydrolase</keyword>
<dbReference type="Pfam" id="PF00072">
    <property type="entry name" value="Response_reg"/>
    <property type="match status" value="1"/>
</dbReference>
<evidence type="ECO:0000256" key="8">
    <source>
        <dbReference type="PROSITE-ProRule" id="PRU00169"/>
    </source>
</evidence>
<comment type="subcellular location">
    <subcellularLocation>
        <location evidence="6">Cytoplasm</location>
    </subcellularLocation>
</comment>
<evidence type="ECO:0000259" key="10">
    <source>
        <dbReference type="PROSITE" id="PS50122"/>
    </source>
</evidence>
<dbReference type="InterPro" id="IPR001789">
    <property type="entry name" value="Sig_transdc_resp-reg_receiver"/>
</dbReference>